<dbReference type="InterPro" id="IPR029044">
    <property type="entry name" value="Nucleotide-diphossugar_trans"/>
</dbReference>
<sequence length="283" mass="33135">MMQYDLSIIIPFYNGNNELSKLLSALEIAIKQIDKIKVEIIIVNDSPNCKVNYQGFERLNIKIITNHKNIGIHGSRVNGILNSSGNYIFMIDQDDLIKENALVSQFTKIKDNDMIIANGFDENPLNYGMIYHSRKHQEKSQNLKYYFKIGCMIVSPGQCIIKKDAIAKEWLEYRVKTNGADDLLLWILMLKNNCKITINYENLYIHTYSGKNVSSDFDKMVISSNEVIEFLYDKNFISESEKKTYIRRLNMRRFYESKSKIKKIIAMLLYPDITWYLIKMKLE</sequence>
<dbReference type="InterPro" id="IPR001173">
    <property type="entry name" value="Glyco_trans_2-like"/>
</dbReference>
<dbReference type="GeneID" id="78288526"/>
<dbReference type="EC" id="2.4.2.53" evidence="2"/>
<keyword evidence="2" id="KW-0328">Glycosyltransferase</keyword>
<dbReference type="SUPFAM" id="SSF53448">
    <property type="entry name" value="Nucleotide-diphospho-sugar transferases"/>
    <property type="match status" value="1"/>
</dbReference>
<dbReference type="EMBL" id="BLMI01000185">
    <property type="protein sequence ID" value="GFI41505.1"/>
    <property type="molecule type" value="Genomic_DNA"/>
</dbReference>
<dbReference type="GO" id="GO:0099621">
    <property type="term" value="F:undecaprenyl-phosphate 4-deoxy-4-formamido-L-arabinose transferase activity"/>
    <property type="evidence" value="ECO:0007669"/>
    <property type="project" value="UniProtKB-EC"/>
</dbReference>
<organism evidence="2 3">
    <name type="scientific">Thomasclavelia cocleata</name>
    <dbReference type="NCBI Taxonomy" id="69824"/>
    <lineage>
        <taxon>Bacteria</taxon>
        <taxon>Bacillati</taxon>
        <taxon>Bacillota</taxon>
        <taxon>Erysipelotrichia</taxon>
        <taxon>Erysipelotrichales</taxon>
        <taxon>Coprobacillaceae</taxon>
        <taxon>Thomasclavelia</taxon>
    </lineage>
</organism>
<dbReference type="OrthoDB" id="396512at2"/>
<evidence type="ECO:0000313" key="3">
    <source>
        <dbReference type="Proteomes" id="UP000490821"/>
    </source>
</evidence>
<comment type="caution">
    <text evidence="2">The sequence shown here is derived from an EMBL/GenBank/DDBJ whole genome shotgun (WGS) entry which is preliminary data.</text>
</comment>
<keyword evidence="2" id="KW-0808">Transferase</keyword>
<dbReference type="RefSeq" id="WP_092354115.1">
    <property type="nucleotide sequence ID" value="NZ_BLMI01000185.1"/>
</dbReference>
<dbReference type="Pfam" id="PF00535">
    <property type="entry name" value="Glycos_transf_2"/>
    <property type="match status" value="1"/>
</dbReference>
<dbReference type="AlphaFoldDB" id="A0A829ZC75"/>
<protein>
    <submittedName>
        <fullName evidence="2">Undecaprenyl-phosphate 4-deoxy-4-formamido-L-arabinose transferase</fullName>
        <ecNumber evidence="2">2.4.2.53</ecNumber>
    </submittedName>
</protein>
<feature type="domain" description="Glycosyltransferase 2-like" evidence="1">
    <location>
        <begin position="7"/>
        <end position="166"/>
    </location>
</feature>
<evidence type="ECO:0000313" key="2">
    <source>
        <dbReference type="EMBL" id="GFI41505.1"/>
    </source>
</evidence>
<name>A0A829ZC75_9FIRM</name>
<dbReference type="Gene3D" id="3.90.550.10">
    <property type="entry name" value="Spore Coat Polysaccharide Biosynthesis Protein SpsA, Chain A"/>
    <property type="match status" value="1"/>
</dbReference>
<evidence type="ECO:0000259" key="1">
    <source>
        <dbReference type="Pfam" id="PF00535"/>
    </source>
</evidence>
<accession>A0A829ZC75</accession>
<reference evidence="2 3" key="1">
    <citation type="journal article" date="2020" name="Microbiome">
        <title>Single-cell genomics of uncultured bacteria reveals dietary fiber responders in the mouse gut microbiota.</title>
        <authorList>
            <person name="Chijiiwa R."/>
            <person name="Hosokawa M."/>
            <person name="Kogawa M."/>
            <person name="Nishikawa Y."/>
            <person name="Ide K."/>
            <person name="Sakanashi C."/>
            <person name="Takahashi K."/>
            <person name="Takeyama H."/>
        </authorList>
    </citation>
    <scope>NUCLEOTIDE SEQUENCE [LARGE SCALE GENOMIC DNA]</scope>
    <source>
        <strain evidence="2">IMSAGC_017</strain>
    </source>
</reference>
<gene>
    <name evidence="2" type="primary">arnC</name>
    <name evidence="2" type="ORF">IMSAGC017_01549</name>
</gene>
<dbReference type="CDD" id="cd00761">
    <property type="entry name" value="Glyco_tranf_GTA_type"/>
    <property type="match status" value="1"/>
</dbReference>
<proteinExistence type="predicted"/>
<dbReference type="Proteomes" id="UP000490821">
    <property type="component" value="Unassembled WGS sequence"/>
</dbReference>